<dbReference type="InterPro" id="IPR036095">
    <property type="entry name" value="PTS_EIIB-like_sf"/>
</dbReference>
<dbReference type="Proteomes" id="UP000240987">
    <property type="component" value="Unassembled WGS sequence"/>
</dbReference>
<protein>
    <submittedName>
        <fullName evidence="9">PTS sugar transporter subunit IIB</fullName>
    </submittedName>
</protein>
<accession>A0A2T3JHJ4</accession>
<evidence type="ECO:0000256" key="1">
    <source>
        <dbReference type="ARBA" id="ARBA00022448"/>
    </source>
</evidence>
<name>A0A2T3JHJ4_9GAMM</name>
<dbReference type="EMBL" id="PYMJ01000010">
    <property type="protein sequence ID" value="PSU48418.1"/>
    <property type="molecule type" value="Genomic_DNA"/>
</dbReference>
<dbReference type="AlphaFoldDB" id="A0A2T3JHJ4"/>
<dbReference type="GO" id="GO:0008982">
    <property type="term" value="F:protein-N(PI)-phosphohistidine-sugar phosphotransferase activity"/>
    <property type="evidence" value="ECO:0007669"/>
    <property type="project" value="InterPro"/>
</dbReference>
<proteinExistence type="predicted"/>
<evidence type="ECO:0000256" key="2">
    <source>
        <dbReference type="ARBA" id="ARBA00022553"/>
    </source>
</evidence>
<gene>
    <name evidence="9" type="ORF">C9J12_12470</name>
</gene>
<keyword evidence="6" id="KW-0418">Kinase</keyword>
<feature type="modified residue" description="Phosphocysteine; by EIIA" evidence="7">
    <location>
        <position position="12"/>
    </location>
</feature>
<evidence type="ECO:0000256" key="6">
    <source>
        <dbReference type="ARBA" id="ARBA00022777"/>
    </source>
</evidence>
<dbReference type="CDD" id="cd05564">
    <property type="entry name" value="PTS_IIB_chitobiose_lichenan"/>
    <property type="match status" value="1"/>
</dbReference>
<keyword evidence="1" id="KW-0813">Transport</keyword>
<feature type="domain" description="PTS EIIB type-3" evidence="8">
    <location>
        <begin position="5"/>
        <end position="110"/>
    </location>
</feature>
<dbReference type="InterPro" id="IPR013012">
    <property type="entry name" value="PTS_EIIB_3"/>
</dbReference>
<evidence type="ECO:0000256" key="3">
    <source>
        <dbReference type="ARBA" id="ARBA00022597"/>
    </source>
</evidence>
<organism evidence="9 10">
    <name type="scientific">Photobacterium frigidiphilum</name>
    <dbReference type="NCBI Taxonomy" id="264736"/>
    <lineage>
        <taxon>Bacteria</taxon>
        <taxon>Pseudomonadati</taxon>
        <taxon>Pseudomonadota</taxon>
        <taxon>Gammaproteobacteria</taxon>
        <taxon>Vibrionales</taxon>
        <taxon>Vibrionaceae</taxon>
        <taxon>Photobacterium</taxon>
    </lineage>
</organism>
<sequence>MVESDMRIILCCGGGFSTSILAKRMRAEAETRGIDCTVEAFAEIEMKDKMQDCDVCLIGPQISFYKDNLQKLASKYSTRVAVIPNMVYGMMKGDEALDQALSLISNEVNSN</sequence>
<evidence type="ECO:0000256" key="5">
    <source>
        <dbReference type="ARBA" id="ARBA00022683"/>
    </source>
</evidence>
<comment type="caution">
    <text evidence="9">The sequence shown here is derived from an EMBL/GenBank/DDBJ whole genome shotgun (WGS) entry which is preliminary data.</text>
</comment>
<dbReference type="SUPFAM" id="SSF52794">
    <property type="entry name" value="PTS system IIB component-like"/>
    <property type="match status" value="1"/>
</dbReference>
<dbReference type="PANTHER" id="PTHR34581">
    <property type="entry name" value="PTS SYSTEM N,N'-DIACETYLCHITOBIOSE-SPECIFIC EIIB COMPONENT"/>
    <property type="match status" value="1"/>
</dbReference>
<dbReference type="PANTHER" id="PTHR34581:SF2">
    <property type="entry name" value="PTS SYSTEM N,N'-DIACETYLCHITOBIOSE-SPECIFIC EIIB COMPONENT"/>
    <property type="match status" value="1"/>
</dbReference>
<dbReference type="InterPro" id="IPR003501">
    <property type="entry name" value="PTS_EIIB_2/3"/>
</dbReference>
<dbReference type="InterPro" id="IPR051819">
    <property type="entry name" value="PTS_sugar-specific_EIIB"/>
</dbReference>
<keyword evidence="5" id="KW-0598">Phosphotransferase system</keyword>
<keyword evidence="3 9" id="KW-0762">Sugar transport</keyword>
<dbReference type="Gene3D" id="3.40.50.2300">
    <property type="match status" value="1"/>
</dbReference>
<dbReference type="GO" id="GO:0016301">
    <property type="term" value="F:kinase activity"/>
    <property type="evidence" value="ECO:0007669"/>
    <property type="project" value="UniProtKB-KW"/>
</dbReference>
<keyword evidence="10" id="KW-1185">Reference proteome</keyword>
<reference evidence="9 10" key="1">
    <citation type="submission" date="2018-01" db="EMBL/GenBank/DDBJ databases">
        <title>Whole genome sequencing of Histamine producing bacteria.</title>
        <authorList>
            <person name="Butler K."/>
        </authorList>
    </citation>
    <scope>NUCLEOTIDE SEQUENCE [LARGE SCALE GENOMIC DNA]</scope>
    <source>
        <strain evidence="9 10">JCM 12947</strain>
    </source>
</reference>
<keyword evidence="4" id="KW-0808">Transferase</keyword>
<dbReference type="OrthoDB" id="9808134at2"/>
<dbReference type="Pfam" id="PF02302">
    <property type="entry name" value="PTS_IIB"/>
    <property type="match status" value="1"/>
</dbReference>
<evidence type="ECO:0000256" key="7">
    <source>
        <dbReference type="PROSITE-ProRule" id="PRU00423"/>
    </source>
</evidence>
<evidence type="ECO:0000313" key="10">
    <source>
        <dbReference type="Proteomes" id="UP000240987"/>
    </source>
</evidence>
<keyword evidence="2" id="KW-0597">Phosphoprotein</keyword>
<evidence type="ECO:0000313" key="9">
    <source>
        <dbReference type="EMBL" id="PSU48418.1"/>
    </source>
</evidence>
<dbReference type="GO" id="GO:0009401">
    <property type="term" value="P:phosphoenolpyruvate-dependent sugar phosphotransferase system"/>
    <property type="evidence" value="ECO:0007669"/>
    <property type="project" value="UniProtKB-KW"/>
</dbReference>
<dbReference type="PROSITE" id="PS51100">
    <property type="entry name" value="PTS_EIIB_TYPE_3"/>
    <property type="match status" value="1"/>
</dbReference>
<evidence type="ECO:0000256" key="4">
    <source>
        <dbReference type="ARBA" id="ARBA00022679"/>
    </source>
</evidence>
<evidence type="ECO:0000259" key="8">
    <source>
        <dbReference type="PROSITE" id="PS51100"/>
    </source>
</evidence>